<evidence type="ECO:0000313" key="2">
    <source>
        <dbReference type="EMBL" id="KAK7676953.1"/>
    </source>
</evidence>
<feature type="region of interest" description="Disordered" evidence="1">
    <location>
        <begin position="1"/>
        <end position="32"/>
    </location>
</feature>
<evidence type="ECO:0000313" key="3">
    <source>
        <dbReference type="Proteomes" id="UP001385951"/>
    </source>
</evidence>
<gene>
    <name evidence="2" type="ORF">QCA50_020071</name>
</gene>
<keyword evidence="3" id="KW-1185">Reference proteome</keyword>
<dbReference type="EMBL" id="JASBNA010000099">
    <property type="protein sequence ID" value="KAK7676953.1"/>
    <property type="molecule type" value="Genomic_DNA"/>
</dbReference>
<dbReference type="AlphaFoldDB" id="A0AAW0FH88"/>
<dbReference type="Proteomes" id="UP001385951">
    <property type="component" value="Unassembled WGS sequence"/>
</dbReference>
<organism evidence="2 3">
    <name type="scientific">Cerrena zonata</name>
    <dbReference type="NCBI Taxonomy" id="2478898"/>
    <lineage>
        <taxon>Eukaryota</taxon>
        <taxon>Fungi</taxon>
        <taxon>Dikarya</taxon>
        <taxon>Basidiomycota</taxon>
        <taxon>Agaricomycotina</taxon>
        <taxon>Agaricomycetes</taxon>
        <taxon>Polyporales</taxon>
        <taxon>Cerrenaceae</taxon>
        <taxon>Cerrena</taxon>
    </lineage>
</organism>
<accession>A0AAW0FH88</accession>
<sequence>MKTYTDTLVSIPQSKFSDSISPPSTPVQSQSNLITNPENDPNLVSIPYHKQDEIVFAWANQLDPHGPGPNSATKFTPPSPEFYPISIWTPPPIESTGAEKHWWEKSRQIRNLTWDQACDIITGKHPVVLCGGRASYVECKKCRRENEKFFIGGEASIGGNWGTGVISEIIGNEESHVVVLIEGPHVHTKSNCAKARIATKSFHFGRIDKCKRLYLRMCGKLPDAPSVPMASAEEDKAPLPGERGPYKHLYPPNPFASPSYA</sequence>
<evidence type="ECO:0000256" key="1">
    <source>
        <dbReference type="SAM" id="MobiDB-lite"/>
    </source>
</evidence>
<protein>
    <submittedName>
        <fullName evidence="2">Uncharacterized protein</fullName>
    </submittedName>
</protein>
<name>A0AAW0FH88_9APHY</name>
<reference evidence="2 3" key="1">
    <citation type="submission" date="2022-09" db="EMBL/GenBank/DDBJ databases">
        <authorList>
            <person name="Palmer J.M."/>
        </authorList>
    </citation>
    <scope>NUCLEOTIDE SEQUENCE [LARGE SCALE GENOMIC DNA]</scope>
    <source>
        <strain evidence="2 3">DSM 7382</strain>
    </source>
</reference>
<comment type="caution">
    <text evidence="2">The sequence shown here is derived from an EMBL/GenBank/DDBJ whole genome shotgun (WGS) entry which is preliminary data.</text>
</comment>
<feature type="region of interest" description="Disordered" evidence="1">
    <location>
        <begin position="225"/>
        <end position="261"/>
    </location>
</feature>
<proteinExistence type="predicted"/>